<evidence type="ECO:0000313" key="3">
    <source>
        <dbReference type="EMBL" id="GMH23623.1"/>
    </source>
</evidence>
<evidence type="ECO:0000256" key="2">
    <source>
        <dbReference type="SAM" id="SignalP"/>
    </source>
</evidence>
<evidence type="ECO:0000256" key="1">
    <source>
        <dbReference type="SAM" id="MobiDB-lite"/>
    </source>
</evidence>
<evidence type="ECO:0008006" key="5">
    <source>
        <dbReference type="Google" id="ProtNLM"/>
    </source>
</evidence>
<feature type="region of interest" description="Disordered" evidence="1">
    <location>
        <begin position="25"/>
        <end position="48"/>
    </location>
</feature>
<gene>
    <name evidence="3" type="ORF">Nepgr_025466</name>
</gene>
<evidence type="ECO:0000313" key="4">
    <source>
        <dbReference type="Proteomes" id="UP001279734"/>
    </source>
</evidence>
<dbReference type="EMBL" id="BSYO01000026">
    <property type="protein sequence ID" value="GMH23623.1"/>
    <property type="molecule type" value="Genomic_DNA"/>
</dbReference>
<feature type="chain" id="PRO_5042164485" description="Glycine-rich protein" evidence="2">
    <location>
        <begin position="28"/>
        <end position="100"/>
    </location>
</feature>
<sequence>MLKHRIALWFFLSVLFLPPLAPSTAEARPLNGGSEVGSVAGRGGDKGGKVGFVGSFSFVSRKMAGPSPGDRHHRFETGEASLGGMKTSDLSGPSPGDGNK</sequence>
<name>A0AAD3XZQ4_NEPGR</name>
<dbReference type="AlphaFoldDB" id="A0AAD3XZQ4"/>
<accession>A0AAD3XZQ4</accession>
<protein>
    <recommendedName>
        <fullName evidence="5">Glycine-rich protein</fullName>
    </recommendedName>
</protein>
<keyword evidence="2" id="KW-0732">Signal</keyword>
<feature type="region of interest" description="Disordered" evidence="1">
    <location>
        <begin position="63"/>
        <end position="100"/>
    </location>
</feature>
<reference evidence="3" key="1">
    <citation type="submission" date="2023-05" db="EMBL/GenBank/DDBJ databases">
        <title>Nepenthes gracilis genome sequencing.</title>
        <authorList>
            <person name="Fukushima K."/>
        </authorList>
    </citation>
    <scope>NUCLEOTIDE SEQUENCE</scope>
    <source>
        <strain evidence="3">SING2019-196</strain>
    </source>
</reference>
<dbReference type="Proteomes" id="UP001279734">
    <property type="component" value="Unassembled WGS sequence"/>
</dbReference>
<organism evidence="3 4">
    <name type="scientific">Nepenthes gracilis</name>
    <name type="common">Slender pitcher plant</name>
    <dbReference type="NCBI Taxonomy" id="150966"/>
    <lineage>
        <taxon>Eukaryota</taxon>
        <taxon>Viridiplantae</taxon>
        <taxon>Streptophyta</taxon>
        <taxon>Embryophyta</taxon>
        <taxon>Tracheophyta</taxon>
        <taxon>Spermatophyta</taxon>
        <taxon>Magnoliopsida</taxon>
        <taxon>eudicotyledons</taxon>
        <taxon>Gunneridae</taxon>
        <taxon>Pentapetalae</taxon>
        <taxon>Caryophyllales</taxon>
        <taxon>Nepenthaceae</taxon>
        <taxon>Nepenthes</taxon>
    </lineage>
</organism>
<keyword evidence="4" id="KW-1185">Reference proteome</keyword>
<proteinExistence type="predicted"/>
<comment type="caution">
    <text evidence="3">The sequence shown here is derived from an EMBL/GenBank/DDBJ whole genome shotgun (WGS) entry which is preliminary data.</text>
</comment>
<feature type="signal peptide" evidence="2">
    <location>
        <begin position="1"/>
        <end position="27"/>
    </location>
</feature>